<proteinExistence type="predicted"/>
<reference evidence="2 3" key="1">
    <citation type="submission" date="2019-03" db="EMBL/GenBank/DDBJ databases">
        <title>First draft genome of Liparis tanakae, snailfish: a comprehensive survey of snailfish specific genes.</title>
        <authorList>
            <person name="Kim W."/>
            <person name="Song I."/>
            <person name="Jeong J.-H."/>
            <person name="Kim D."/>
            <person name="Kim S."/>
            <person name="Ryu S."/>
            <person name="Song J.Y."/>
            <person name="Lee S.K."/>
        </authorList>
    </citation>
    <scope>NUCLEOTIDE SEQUENCE [LARGE SCALE GENOMIC DNA]</scope>
    <source>
        <tissue evidence="2">Muscle</tissue>
    </source>
</reference>
<accession>A0A4Z2GCG6</accession>
<keyword evidence="3" id="KW-1185">Reference proteome</keyword>
<name>A0A4Z2GCG6_9TELE</name>
<evidence type="ECO:0000256" key="1">
    <source>
        <dbReference type="SAM" id="MobiDB-lite"/>
    </source>
</evidence>
<dbReference type="AlphaFoldDB" id="A0A4Z2GCG6"/>
<organism evidence="2 3">
    <name type="scientific">Liparis tanakae</name>
    <name type="common">Tanaka's snailfish</name>
    <dbReference type="NCBI Taxonomy" id="230148"/>
    <lineage>
        <taxon>Eukaryota</taxon>
        <taxon>Metazoa</taxon>
        <taxon>Chordata</taxon>
        <taxon>Craniata</taxon>
        <taxon>Vertebrata</taxon>
        <taxon>Euteleostomi</taxon>
        <taxon>Actinopterygii</taxon>
        <taxon>Neopterygii</taxon>
        <taxon>Teleostei</taxon>
        <taxon>Neoteleostei</taxon>
        <taxon>Acanthomorphata</taxon>
        <taxon>Eupercaria</taxon>
        <taxon>Perciformes</taxon>
        <taxon>Cottioidei</taxon>
        <taxon>Cottales</taxon>
        <taxon>Liparidae</taxon>
        <taxon>Liparis</taxon>
    </lineage>
</organism>
<protein>
    <submittedName>
        <fullName evidence="2">Uncharacterized protein</fullName>
    </submittedName>
</protein>
<evidence type="ECO:0000313" key="3">
    <source>
        <dbReference type="Proteomes" id="UP000314294"/>
    </source>
</evidence>
<dbReference type="EMBL" id="SRLO01000618">
    <property type="protein sequence ID" value="TNN50394.1"/>
    <property type="molecule type" value="Genomic_DNA"/>
</dbReference>
<feature type="region of interest" description="Disordered" evidence="1">
    <location>
        <begin position="1"/>
        <end position="71"/>
    </location>
</feature>
<evidence type="ECO:0000313" key="2">
    <source>
        <dbReference type="EMBL" id="TNN50394.1"/>
    </source>
</evidence>
<sequence length="98" mass="10574">MDEEMRGVSGGGKQQEDRGTGSFISLSEAEGLRPAGSDETPNSWTRDRLTWESSEAGDASTTRRLVTADAPLHPSAADQTALHHELGYRSGPVRLHVQ</sequence>
<gene>
    <name evidence="2" type="ORF">EYF80_039381</name>
</gene>
<dbReference type="Proteomes" id="UP000314294">
    <property type="component" value="Unassembled WGS sequence"/>
</dbReference>
<comment type="caution">
    <text evidence="2">The sequence shown here is derived from an EMBL/GenBank/DDBJ whole genome shotgun (WGS) entry which is preliminary data.</text>
</comment>